<dbReference type="InterPro" id="IPR015659">
    <property type="entry name" value="Proline_oxidase"/>
</dbReference>
<reference evidence="7" key="2">
    <citation type="submission" date="2021-10" db="EMBL/GenBank/DDBJ databases">
        <title>Phylogenomics reveals ancestral predisposition of the termite-cultivated fungus Termitomyces towards a domesticated lifestyle.</title>
        <authorList>
            <person name="Auxier B."/>
            <person name="Grum-Grzhimaylo A."/>
            <person name="Cardenas M.E."/>
            <person name="Lodge J.D."/>
            <person name="Laessoe T."/>
            <person name="Pedersen O."/>
            <person name="Smith M.E."/>
            <person name="Kuyper T.W."/>
            <person name="Franco-Molano E.A."/>
            <person name="Baroni T.J."/>
            <person name="Aanen D.K."/>
        </authorList>
    </citation>
    <scope>NUCLEOTIDE SEQUENCE</scope>
    <source>
        <strain evidence="7">D49</strain>
    </source>
</reference>
<evidence type="ECO:0000256" key="2">
    <source>
        <dbReference type="ARBA" id="ARBA00012695"/>
    </source>
</evidence>
<dbReference type="SUPFAM" id="SSF51730">
    <property type="entry name" value="FAD-linked oxidoreductase"/>
    <property type="match status" value="1"/>
</dbReference>
<dbReference type="InterPro" id="IPR002872">
    <property type="entry name" value="Proline_DH_dom"/>
</dbReference>
<protein>
    <recommendedName>
        <fullName evidence="2 5">Proline dehydrogenase</fullName>
        <ecNumber evidence="2 5">1.5.5.2</ecNumber>
    </recommendedName>
</protein>
<keyword evidence="4 5" id="KW-0642">Proline metabolism</keyword>
<dbReference type="InterPro" id="IPR029041">
    <property type="entry name" value="FAD-linked_oxidoreductase-like"/>
</dbReference>
<evidence type="ECO:0000256" key="3">
    <source>
        <dbReference type="ARBA" id="ARBA00023002"/>
    </source>
</evidence>
<dbReference type="EMBL" id="JABCKI010000266">
    <property type="protein sequence ID" value="KAG5651290.1"/>
    <property type="molecule type" value="Genomic_DNA"/>
</dbReference>
<dbReference type="GO" id="GO:0004657">
    <property type="term" value="F:proline dehydrogenase activity"/>
    <property type="evidence" value="ECO:0007669"/>
    <property type="project" value="UniProtKB-EC"/>
</dbReference>
<evidence type="ECO:0000256" key="1">
    <source>
        <dbReference type="ARBA" id="ARBA00005869"/>
    </source>
</evidence>
<dbReference type="GO" id="GO:0071949">
    <property type="term" value="F:FAD binding"/>
    <property type="evidence" value="ECO:0007669"/>
    <property type="project" value="TreeGrafter"/>
</dbReference>
<name>A0A9P7GL45_9AGAR</name>
<comment type="function">
    <text evidence="5">Converts proline to delta-1-pyrroline-5-carboxylate.</text>
</comment>
<evidence type="ECO:0000313" key="7">
    <source>
        <dbReference type="EMBL" id="KAG5651290.1"/>
    </source>
</evidence>
<dbReference type="Pfam" id="PF01619">
    <property type="entry name" value="Pro_dh"/>
    <property type="match status" value="1"/>
</dbReference>
<keyword evidence="5" id="KW-0285">Flavoprotein</keyword>
<comment type="catalytic activity">
    <reaction evidence="5">
        <text>L-proline + a quinone = (S)-1-pyrroline-5-carboxylate + a quinol + H(+)</text>
        <dbReference type="Rhea" id="RHEA:23784"/>
        <dbReference type="ChEBI" id="CHEBI:15378"/>
        <dbReference type="ChEBI" id="CHEBI:17388"/>
        <dbReference type="ChEBI" id="CHEBI:24646"/>
        <dbReference type="ChEBI" id="CHEBI:60039"/>
        <dbReference type="ChEBI" id="CHEBI:132124"/>
        <dbReference type="EC" id="1.5.5.2"/>
    </reaction>
</comment>
<comment type="cofactor">
    <cofactor evidence="5">
        <name>FAD</name>
        <dbReference type="ChEBI" id="CHEBI:57692"/>
    </cofactor>
</comment>
<dbReference type="OrthoDB" id="5464at2759"/>
<evidence type="ECO:0000256" key="5">
    <source>
        <dbReference type="RuleBase" id="RU364054"/>
    </source>
</evidence>
<dbReference type="EC" id="1.5.5.2" evidence="2 5"/>
<dbReference type="AlphaFoldDB" id="A0A9P7GL45"/>
<sequence>MLRARIGPRFLRTCPPIRTGSNLPQHRWHSTKPNLPPSGRRPRLILGFLGGTALLSTSLIYADSVTADPTADSLPALLRAYVVYSMCSIPTLVDNAPALLRLADLPVPGARWLVESLVRATFFNQFVGGDTAQETLPVLSRLRAANKGALFAYSVEVDEAHAMAGTSSSNSADSSPHERIVEEMIRCIDIAADFEDGLEDKGPGARKTWVAVKMSALVPDANALVKLSKHILTSRPPSPIPFPGSPHPSDLDILSTSSPTHPNTGLTPSDLAALRTLHTALRRICTRAASRGVRIIVDAEYTWYQPAIDALTLALTREFNVHQPLVYGTYQAYLRRTPSHLAQALADAKQGGYSLGVKLVRGAYHSHELAAAESSGDRNVATSISPDPALPVWVVKQDTDACYDACVGVLLRAVADDLRDASPASSSSSFWSWWSQSSTAAEEATTPGLGVLFGTHNWTSTSVILDELVRSGLTHDDPNTTNGKVHIPDEVTTRVAMGQLYGMADDLTDYLAAHTTCSTPFVIKYVPYGVLSEVMPYLSRRATENRSVLGEGGAARERARAGREIWRRVRGAVGFGAE</sequence>
<feature type="domain" description="Proline dehydrogenase" evidence="6">
    <location>
        <begin position="177"/>
        <end position="548"/>
    </location>
</feature>
<keyword evidence="5" id="KW-0274">FAD</keyword>
<dbReference type="PANTHER" id="PTHR13914:SF0">
    <property type="entry name" value="PROLINE DEHYDROGENASE 1, MITOCHONDRIAL"/>
    <property type="match status" value="1"/>
</dbReference>
<comment type="similarity">
    <text evidence="1 5">Belongs to the proline oxidase family.</text>
</comment>
<dbReference type="Proteomes" id="UP000717328">
    <property type="component" value="Unassembled WGS sequence"/>
</dbReference>
<proteinExistence type="inferred from homology"/>
<comment type="caution">
    <text evidence="7">The sequence shown here is derived from an EMBL/GenBank/DDBJ whole genome shotgun (WGS) entry which is preliminary data.</text>
</comment>
<organism evidence="7 8">
    <name type="scientific">Sphagnurus paluster</name>
    <dbReference type="NCBI Taxonomy" id="117069"/>
    <lineage>
        <taxon>Eukaryota</taxon>
        <taxon>Fungi</taxon>
        <taxon>Dikarya</taxon>
        <taxon>Basidiomycota</taxon>
        <taxon>Agaricomycotina</taxon>
        <taxon>Agaricomycetes</taxon>
        <taxon>Agaricomycetidae</taxon>
        <taxon>Agaricales</taxon>
        <taxon>Tricholomatineae</taxon>
        <taxon>Lyophyllaceae</taxon>
        <taxon>Sphagnurus</taxon>
    </lineage>
</organism>
<gene>
    <name evidence="7" type="ORF">H0H81_009207</name>
</gene>
<keyword evidence="8" id="KW-1185">Reference proteome</keyword>
<keyword evidence="3 5" id="KW-0560">Oxidoreductase</keyword>
<dbReference type="GO" id="GO:0010133">
    <property type="term" value="P:L-proline catabolic process to L-glutamate"/>
    <property type="evidence" value="ECO:0007669"/>
    <property type="project" value="TreeGrafter"/>
</dbReference>
<evidence type="ECO:0000313" key="8">
    <source>
        <dbReference type="Proteomes" id="UP000717328"/>
    </source>
</evidence>
<evidence type="ECO:0000256" key="4">
    <source>
        <dbReference type="ARBA" id="ARBA00023062"/>
    </source>
</evidence>
<evidence type="ECO:0000259" key="6">
    <source>
        <dbReference type="Pfam" id="PF01619"/>
    </source>
</evidence>
<dbReference type="PANTHER" id="PTHR13914">
    <property type="entry name" value="PROLINE OXIDASE"/>
    <property type="match status" value="1"/>
</dbReference>
<dbReference type="GO" id="GO:0005739">
    <property type="term" value="C:mitochondrion"/>
    <property type="evidence" value="ECO:0007669"/>
    <property type="project" value="TreeGrafter"/>
</dbReference>
<dbReference type="Gene3D" id="3.20.20.220">
    <property type="match status" value="1"/>
</dbReference>
<accession>A0A9P7GL45</accession>
<reference evidence="7" key="1">
    <citation type="submission" date="2021-02" db="EMBL/GenBank/DDBJ databases">
        <authorList>
            <person name="Nieuwenhuis M."/>
            <person name="Van De Peppel L.J.J."/>
        </authorList>
    </citation>
    <scope>NUCLEOTIDE SEQUENCE</scope>
    <source>
        <strain evidence="7">D49</strain>
    </source>
</reference>